<sequence length="254" mass="28847">MNTSSYVRMGMSHFYFDPSSGYYWNGKEWLTREKYDEEVGKAWEVYNCTQAGAGIQQQQQQQYQQPVVPQPQYNIQHQQQQYYQQQQPVVLQQPQQGYYAAPQPPTGQDPYRNVVPQPQYNMQQQQQQWPIPQQPYHVAYQSAPPALLQQQHPASTNPYANIKQWIHRSLLSLTSSGCTDDEANALVAAKVEEVGENADWDNLPVCGSVVKPVEGNYGGGYNAGLAKRVREETVAPRAKKSRFDKAPPANVGVR</sequence>
<reference evidence="2" key="1">
    <citation type="journal article" date="2023" name="Commun. Biol.">
        <title>Genome analysis of Parmales, the sister group of diatoms, reveals the evolutionary specialization of diatoms from phago-mixotrophs to photoautotrophs.</title>
        <authorList>
            <person name="Ban H."/>
            <person name="Sato S."/>
            <person name="Yoshikawa S."/>
            <person name="Yamada K."/>
            <person name="Nakamura Y."/>
            <person name="Ichinomiya M."/>
            <person name="Sato N."/>
            <person name="Blanc-Mathieu R."/>
            <person name="Endo H."/>
            <person name="Kuwata A."/>
            <person name="Ogata H."/>
        </authorList>
    </citation>
    <scope>NUCLEOTIDE SEQUENCE [LARGE SCALE GENOMIC DNA]</scope>
</reference>
<accession>A0A9W7EXD6</accession>
<comment type="caution">
    <text evidence="1">The sequence shown here is derived from an EMBL/GenBank/DDBJ whole genome shotgun (WGS) entry which is preliminary data.</text>
</comment>
<protein>
    <submittedName>
        <fullName evidence="1">Uncharacterized protein</fullName>
    </submittedName>
</protein>
<dbReference type="Proteomes" id="UP001162640">
    <property type="component" value="Unassembled WGS sequence"/>
</dbReference>
<name>A0A9W7EXD6_9STRA</name>
<evidence type="ECO:0000313" key="1">
    <source>
        <dbReference type="EMBL" id="GMH95298.1"/>
    </source>
</evidence>
<proteinExistence type="predicted"/>
<dbReference type="AlphaFoldDB" id="A0A9W7EXD6"/>
<organism evidence="1 2">
    <name type="scientific">Triparma laevis f. inornata</name>
    <dbReference type="NCBI Taxonomy" id="1714386"/>
    <lineage>
        <taxon>Eukaryota</taxon>
        <taxon>Sar</taxon>
        <taxon>Stramenopiles</taxon>
        <taxon>Ochrophyta</taxon>
        <taxon>Bolidophyceae</taxon>
        <taxon>Parmales</taxon>
        <taxon>Triparmaceae</taxon>
        <taxon>Triparma</taxon>
    </lineage>
</organism>
<gene>
    <name evidence="1" type="ORF">TL16_g13123</name>
</gene>
<dbReference type="EMBL" id="BLQM01000598">
    <property type="protein sequence ID" value="GMH95298.1"/>
    <property type="molecule type" value="Genomic_DNA"/>
</dbReference>
<evidence type="ECO:0000313" key="2">
    <source>
        <dbReference type="Proteomes" id="UP001162640"/>
    </source>
</evidence>